<keyword evidence="1" id="KW-0805">Transcription regulation</keyword>
<dbReference type="InterPro" id="IPR000843">
    <property type="entry name" value="HTH_LacI"/>
</dbReference>
<dbReference type="SUPFAM" id="SSF53822">
    <property type="entry name" value="Periplasmic binding protein-like I"/>
    <property type="match status" value="1"/>
</dbReference>
<protein>
    <submittedName>
        <fullName evidence="5">LacI family DNA-binding transcriptional regulator</fullName>
    </submittedName>
</protein>
<reference evidence="5" key="1">
    <citation type="submission" date="2023-02" db="EMBL/GenBank/DDBJ databases">
        <title>Georgenia sp.10Sc9-8, isolated from a soil sample collected from the Taklamakan desert.</title>
        <authorList>
            <person name="Liu S."/>
        </authorList>
    </citation>
    <scope>NUCLEOTIDE SEQUENCE</scope>
    <source>
        <strain evidence="5">10Sc9-8</strain>
    </source>
</reference>
<evidence type="ECO:0000313" key="6">
    <source>
        <dbReference type="Proteomes" id="UP001165561"/>
    </source>
</evidence>
<evidence type="ECO:0000313" key="5">
    <source>
        <dbReference type="EMBL" id="MDD9206626.1"/>
    </source>
</evidence>
<dbReference type="InterPro" id="IPR046335">
    <property type="entry name" value="LacI/GalR-like_sensor"/>
</dbReference>
<evidence type="ECO:0000256" key="1">
    <source>
        <dbReference type="ARBA" id="ARBA00023015"/>
    </source>
</evidence>
<dbReference type="PROSITE" id="PS50932">
    <property type="entry name" value="HTH_LACI_2"/>
    <property type="match status" value="1"/>
</dbReference>
<dbReference type="PROSITE" id="PS00356">
    <property type="entry name" value="HTH_LACI_1"/>
    <property type="match status" value="1"/>
</dbReference>
<dbReference type="Pfam" id="PF00356">
    <property type="entry name" value="LacI"/>
    <property type="match status" value="1"/>
</dbReference>
<evidence type="ECO:0000256" key="2">
    <source>
        <dbReference type="ARBA" id="ARBA00023125"/>
    </source>
</evidence>
<accession>A0ABT5TX40</accession>
<dbReference type="EMBL" id="JARACI010000937">
    <property type="protein sequence ID" value="MDD9206626.1"/>
    <property type="molecule type" value="Genomic_DNA"/>
</dbReference>
<comment type="caution">
    <text evidence="5">The sequence shown here is derived from an EMBL/GenBank/DDBJ whole genome shotgun (WGS) entry which is preliminary data.</text>
</comment>
<keyword evidence="3" id="KW-0804">Transcription</keyword>
<dbReference type="PANTHER" id="PTHR30146:SF109">
    <property type="entry name" value="HTH-TYPE TRANSCRIPTIONAL REGULATOR GALS"/>
    <property type="match status" value="1"/>
</dbReference>
<feature type="domain" description="HTH lacI-type" evidence="4">
    <location>
        <begin position="7"/>
        <end position="61"/>
    </location>
</feature>
<dbReference type="GO" id="GO:0003677">
    <property type="term" value="F:DNA binding"/>
    <property type="evidence" value="ECO:0007669"/>
    <property type="project" value="UniProtKB-KW"/>
</dbReference>
<dbReference type="InterPro" id="IPR010982">
    <property type="entry name" value="Lambda_DNA-bd_dom_sf"/>
</dbReference>
<dbReference type="Gene3D" id="1.10.260.40">
    <property type="entry name" value="lambda repressor-like DNA-binding domains"/>
    <property type="match status" value="1"/>
</dbReference>
<dbReference type="Proteomes" id="UP001165561">
    <property type="component" value="Unassembled WGS sequence"/>
</dbReference>
<dbReference type="SMART" id="SM00354">
    <property type="entry name" value="HTH_LACI"/>
    <property type="match status" value="1"/>
</dbReference>
<dbReference type="Gene3D" id="3.40.50.2300">
    <property type="match status" value="2"/>
</dbReference>
<evidence type="ECO:0000256" key="3">
    <source>
        <dbReference type="ARBA" id="ARBA00023163"/>
    </source>
</evidence>
<evidence type="ECO:0000259" key="4">
    <source>
        <dbReference type="PROSITE" id="PS50932"/>
    </source>
</evidence>
<dbReference type="CDD" id="cd01392">
    <property type="entry name" value="HTH_LacI"/>
    <property type="match status" value="1"/>
</dbReference>
<keyword evidence="6" id="KW-1185">Reference proteome</keyword>
<dbReference type="InterPro" id="IPR028082">
    <property type="entry name" value="Peripla_BP_I"/>
</dbReference>
<sequence>MVATARASIRDVASLAGVSVGTVSNVLNHPDRVSPATRGRVLAAVEKLGFVRNESARQLRAGRSHIVGLVVLDAANPFFTDVAEGAEGLITTAGYSLMLANSGEDPAREARHLELFERIRAEGVLVSPADSQGATLARLRVRGVPVVLVDRGTELTHECAVSVDDVAGGRLAAEHLLNLGHHRLAVVGGPSTLRQVTERRAGAREAVAGHGDGDGRWARLDVVPTKALTIAEGRSAGEMLAAMPADERPTGVFALNDLLALGLLQALTRAGLQVPGDVALVGYDDIAFAAAATIPLSSVRQPRQELGRRAAELLLAEITAPESHEHQHVVFPPELVPRSSTLGS</sequence>
<keyword evidence="2 5" id="KW-0238">DNA-binding</keyword>
<dbReference type="PANTHER" id="PTHR30146">
    <property type="entry name" value="LACI-RELATED TRANSCRIPTIONAL REPRESSOR"/>
    <property type="match status" value="1"/>
</dbReference>
<dbReference type="SUPFAM" id="SSF47413">
    <property type="entry name" value="lambda repressor-like DNA-binding domains"/>
    <property type="match status" value="1"/>
</dbReference>
<gene>
    <name evidence="5" type="ORF">PU560_09140</name>
</gene>
<dbReference type="Pfam" id="PF13377">
    <property type="entry name" value="Peripla_BP_3"/>
    <property type="match status" value="1"/>
</dbReference>
<organism evidence="5 6">
    <name type="scientific">Georgenia halotolerans</name>
    <dbReference type="NCBI Taxonomy" id="3028317"/>
    <lineage>
        <taxon>Bacteria</taxon>
        <taxon>Bacillati</taxon>
        <taxon>Actinomycetota</taxon>
        <taxon>Actinomycetes</taxon>
        <taxon>Micrococcales</taxon>
        <taxon>Bogoriellaceae</taxon>
        <taxon>Georgenia</taxon>
    </lineage>
</organism>
<proteinExistence type="predicted"/>
<name>A0ABT5TX40_9MICO</name>